<feature type="region of interest" description="Disordered" evidence="1">
    <location>
        <begin position="57"/>
        <end position="89"/>
    </location>
</feature>
<dbReference type="EMBL" id="FOQY01000041">
    <property type="protein sequence ID" value="SFK92676.1"/>
    <property type="molecule type" value="Genomic_DNA"/>
</dbReference>
<keyword evidence="3" id="KW-1185">Reference proteome</keyword>
<accession>A0A1I4DKW5</accession>
<protein>
    <submittedName>
        <fullName evidence="2">Uncharacterized protein</fullName>
    </submittedName>
</protein>
<feature type="compositionally biased region" description="Polar residues" evidence="1">
    <location>
        <begin position="68"/>
        <end position="83"/>
    </location>
</feature>
<reference evidence="3" key="1">
    <citation type="submission" date="2016-10" db="EMBL/GenBank/DDBJ databases">
        <authorList>
            <person name="Varghese N."/>
            <person name="Submissions S."/>
        </authorList>
    </citation>
    <scope>NUCLEOTIDE SEQUENCE [LARGE SCALE GENOMIC DNA]</scope>
    <source>
        <strain evidence="3">CGMCC 4.2126</strain>
    </source>
</reference>
<dbReference type="Proteomes" id="UP000199111">
    <property type="component" value="Unassembled WGS sequence"/>
</dbReference>
<evidence type="ECO:0000256" key="1">
    <source>
        <dbReference type="SAM" id="MobiDB-lite"/>
    </source>
</evidence>
<dbReference type="RefSeq" id="WP_093891489.1">
    <property type="nucleotide sequence ID" value="NZ_FOQY01000041.1"/>
</dbReference>
<organism evidence="2 3">
    <name type="scientific">Streptosporangium canum</name>
    <dbReference type="NCBI Taxonomy" id="324952"/>
    <lineage>
        <taxon>Bacteria</taxon>
        <taxon>Bacillati</taxon>
        <taxon>Actinomycetota</taxon>
        <taxon>Actinomycetes</taxon>
        <taxon>Streptosporangiales</taxon>
        <taxon>Streptosporangiaceae</taxon>
        <taxon>Streptosporangium</taxon>
    </lineage>
</organism>
<name>A0A1I4DKW5_9ACTN</name>
<evidence type="ECO:0000313" key="3">
    <source>
        <dbReference type="Proteomes" id="UP000199111"/>
    </source>
</evidence>
<dbReference type="GeneID" id="96302956"/>
<feature type="region of interest" description="Disordered" evidence="1">
    <location>
        <begin position="1"/>
        <end position="26"/>
    </location>
</feature>
<gene>
    <name evidence="2" type="ORF">SAMN05216275_14168</name>
</gene>
<evidence type="ECO:0000313" key="2">
    <source>
        <dbReference type="EMBL" id="SFK92676.1"/>
    </source>
</evidence>
<dbReference type="AlphaFoldDB" id="A0A1I4DKW5"/>
<proteinExistence type="predicted"/>
<sequence>MTTRAPKPEPTEQSVHDVTPAADEAPPYYIADAALFIDFARAFNVGDRVPVEHVTRYGWHDQVHAPEQTPTNEPESRTGQATTTEKDGA</sequence>
<feature type="compositionally biased region" description="Basic and acidic residues" evidence="1">
    <location>
        <begin position="1"/>
        <end position="10"/>
    </location>
</feature>